<dbReference type="STRING" id="742817.HMPREF9449_00454"/>
<dbReference type="AlphaFoldDB" id="H1DDW8"/>
<protein>
    <submittedName>
        <fullName evidence="1">Uncharacterized protein</fullName>
    </submittedName>
</protein>
<sequence length="115" mass="13556">MEKFPPIDTTYFYTYECVEPYNKFFYRTIEEIKMTSTSIYCLLRYGLKSDPDVVKDEYTFVTINRKSGTVEEFSIPCESGMTPIGYGLKDDMQEKIQPFLFFKKKAHYGVRVFGL</sequence>
<dbReference type="Proteomes" id="UP000004892">
    <property type="component" value="Unassembled WGS sequence"/>
</dbReference>
<gene>
    <name evidence="1" type="ORF">HMPREF9449_00454</name>
</gene>
<keyword evidence="2" id="KW-1185">Reference proteome</keyword>
<name>H1DDW8_9BACT</name>
<dbReference type="eggNOG" id="ENOG5030MWI">
    <property type="taxonomic scope" value="Bacteria"/>
</dbReference>
<accession>H1DDW8</accession>
<dbReference type="RefSeq" id="WP_009135608.1">
    <property type="nucleotide sequence ID" value="NZ_JH594596.1"/>
</dbReference>
<dbReference type="HOGENOM" id="CLU_2106473_0_0_10"/>
<evidence type="ECO:0000313" key="1">
    <source>
        <dbReference type="EMBL" id="EHP50765.1"/>
    </source>
</evidence>
<dbReference type="EMBL" id="ADMC01000005">
    <property type="protein sequence ID" value="EHP50765.1"/>
    <property type="molecule type" value="Genomic_DNA"/>
</dbReference>
<comment type="caution">
    <text evidence="1">The sequence shown here is derived from an EMBL/GenBank/DDBJ whole genome shotgun (WGS) entry which is preliminary data.</text>
</comment>
<proteinExistence type="predicted"/>
<dbReference type="GeneID" id="98068106"/>
<evidence type="ECO:0000313" key="2">
    <source>
        <dbReference type="Proteomes" id="UP000004892"/>
    </source>
</evidence>
<dbReference type="PATRIC" id="fig|742817.3.peg.484"/>
<organism evidence="1 2">
    <name type="scientific">Odoribacter laneus YIT 12061</name>
    <dbReference type="NCBI Taxonomy" id="742817"/>
    <lineage>
        <taxon>Bacteria</taxon>
        <taxon>Pseudomonadati</taxon>
        <taxon>Bacteroidota</taxon>
        <taxon>Bacteroidia</taxon>
        <taxon>Bacteroidales</taxon>
        <taxon>Odoribacteraceae</taxon>
        <taxon>Odoribacter</taxon>
    </lineage>
</organism>
<reference evidence="1 2" key="1">
    <citation type="submission" date="2012-01" db="EMBL/GenBank/DDBJ databases">
        <title>The Genome Sequence of Odoribacter laneus YIT 12061.</title>
        <authorList>
            <consortium name="The Broad Institute Genome Sequencing Platform"/>
            <person name="Earl A."/>
            <person name="Ward D."/>
            <person name="Feldgarden M."/>
            <person name="Gevers D."/>
            <person name="Morotomi M."/>
            <person name="Young S.K."/>
            <person name="Zeng Q."/>
            <person name="Gargeya S."/>
            <person name="Fitzgerald M."/>
            <person name="Haas B."/>
            <person name="Abouelleil A."/>
            <person name="Alvarado L."/>
            <person name="Arachchi H.M."/>
            <person name="Berlin A."/>
            <person name="Chapman S.B."/>
            <person name="Gearin G."/>
            <person name="Goldberg J."/>
            <person name="Griggs A."/>
            <person name="Gujja S."/>
            <person name="Hansen M."/>
            <person name="Heiman D."/>
            <person name="Howarth C."/>
            <person name="Larimer J."/>
            <person name="Lui A."/>
            <person name="MacDonald P.J.P."/>
            <person name="McCowen C."/>
            <person name="Montmayeur A."/>
            <person name="Murphy C."/>
            <person name="Neiman D."/>
            <person name="Pearson M."/>
            <person name="Priest M."/>
            <person name="Roberts A."/>
            <person name="Saif S."/>
            <person name="Shea T."/>
            <person name="Sisk P."/>
            <person name="Stolte C."/>
            <person name="Sykes S."/>
            <person name="Wortman J."/>
            <person name="Nusbaum C."/>
            <person name="Birren B."/>
        </authorList>
    </citation>
    <scope>NUCLEOTIDE SEQUENCE [LARGE SCALE GENOMIC DNA]</scope>
    <source>
        <strain evidence="1 2">YIT 12061</strain>
    </source>
</reference>